<proteinExistence type="predicted"/>
<feature type="signal peptide" evidence="1">
    <location>
        <begin position="1"/>
        <end position="30"/>
    </location>
</feature>
<reference evidence="3" key="1">
    <citation type="submission" date="2016-07" db="EMBL/GenBank/DDBJ databases">
        <authorList>
            <person name="Florea S."/>
            <person name="Webb J.S."/>
            <person name="Jaromczyk J."/>
            <person name="Schardl C.L."/>
        </authorList>
    </citation>
    <scope>NUCLEOTIDE SEQUENCE [LARGE SCALE GENOMIC DNA]</scope>
    <source>
        <strain evidence="3">KCTC 42131</strain>
    </source>
</reference>
<keyword evidence="1" id="KW-0732">Signal</keyword>
<protein>
    <submittedName>
        <fullName evidence="2">Uncharacterized protein</fullName>
    </submittedName>
</protein>
<dbReference type="EMBL" id="MASR01000001">
    <property type="protein sequence ID" value="OFE12501.1"/>
    <property type="molecule type" value="Genomic_DNA"/>
</dbReference>
<dbReference type="Proteomes" id="UP000175669">
    <property type="component" value="Unassembled WGS sequence"/>
</dbReference>
<comment type="caution">
    <text evidence="2">The sequence shown here is derived from an EMBL/GenBank/DDBJ whole genome shotgun (WGS) entry which is preliminary data.</text>
</comment>
<evidence type="ECO:0000313" key="3">
    <source>
        <dbReference type="Proteomes" id="UP000175669"/>
    </source>
</evidence>
<gene>
    <name evidence="2" type="ORF">PHACT_04600</name>
</gene>
<sequence length="149" mass="16614">MIKHRNRNIYQLLTWFFVASLLLNVQSAFACTMMPDMPDMQEPVHECCLVRQNSPEIQVPDSAGMPTDNCFTLKASLQIKPSPEADADPGNDHVLVKDKQGLQDLTPAIALLILTVLRVPRVSTSFASANGEHLPTPLPVYQATQRYRI</sequence>
<dbReference type="AlphaFoldDB" id="A0A1E8CJ49"/>
<name>A0A1E8CJ49_9GAMM</name>
<accession>A0A1E8CJ49</accession>
<dbReference type="STRING" id="1524254.PHACT_04600"/>
<evidence type="ECO:0000256" key="1">
    <source>
        <dbReference type="SAM" id="SignalP"/>
    </source>
</evidence>
<keyword evidence="3" id="KW-1185">Reference proteome</keyword>
<feature type="chain" id="PRO_5009212155" evidence="1">
    <location>
        <begin position="31"/>
        <end position="149"/>
    </location>
</feature>
<dbReference type="PROSITE" id="PS51257">
    <property type="entry name" value="PROKAR_LIPOPROTEIN"/>
    <property type="match status" value="1"/>
</dbReference>
<organism evidence="2 3">
    <name type="scientific">Pseudohongiella acticola</name>
    <dbReference type="NCBI Taxonomy" id="1524254"/>
    <lineage>
        <taxon>Bacteria</taxon>
        <taxon>Pseudomonadati</taxon>
        <taxon>Pseudomonadota</taxon>
        <taxon>Gammaproteobacteria</taxon>
        <taxon>Pseudomonadales</taxon>
        <taxon>Pseudohongiellaceae</taxon>
        <taxon>Pseudohongiella</taxon>
    </lineage>
</organism>
<evidence type="ECO:0000313" key="2">
    <source>
        <dbReference type="EMBL" id="OFE12501.1"/>
    </source>
</evidence>